<dbReference type="RefSeq" id="WP_224315661.1">
    <property type="nucleotide sequence ID" value="NZ_JAIRBM010000024.1"/>
</dbReference>
<dbReference type="Pfam" id="PF13657">
    <property type="entry name" value="Couple_hipA"/>
    <property type="match status" value="1"/>
</dbReference>
<evidence type="ECO:0000313" key="8">
    <source>
        <dbReference type="Proteomes" id="UP000704176"/>
    </source>
</evidence>
<protein>
    <submittedName>
        <fullName evidence="7">HipA domain-containing protein</fullName>
    </submittedName>
</protein>
<evidence type="ECO:0000256" key="2">
    <source>
        <dbReference type="ARBA" id="ARBA00022679"/>
    </source>
</evidence>
<proteinExistence type="inferred from homology"/>
<reference evidence="7 8" key="1">
    <citation type="submission" date="2021-09" db="EMBL/GenBank/DDBJ databases">
        <title>The complete genome sequence of a new microorganism.</title>
        <authorList>
            <person name="Zi Z."/>
        </authorList>
    </citation>
    <scope>NUCLEOTIDE SEQUENCE [LARGE SCALE GENOMIC DNA]</scope>
    <source>
        <strain evidence="7 8">WGZ8</strain>
    </source>
</reference>
<evidence type="ECO:0000256" key="4">
    <source>
        <dbReference type="SAM" id="MobiDB-lite"/>
    </source>
</evidence>
<feature type="region of interest" description="Disordered" evidence="4">
    <location>
        <begin position="114"/>
        <end position="135"/>
    </location>
</feature>
<dbReference type="NCBIfam" id="TIGR03071">
    <property type="entry name" value="couple_hipA"/>
    <property type="match status" value="1"/>
</dbReference>
<comment type="caution">
    <text evidence="7">The sequence shown here is derived from an EMBL/GenBank/DDBJ whole genome shotgun (WGS) entry which is preliminary data.</text>
</comment>
<feature type="compositionally biased region" description="Basic and acidic residues" evidence="4">
    <location>
        <begin position="124"/>
        <end position="135"/>
    </location>
</feature>
<keyword evidence="3" id="KW-0418">Kinase</keyword>
<dbReference type="Gene3D" id="1.10.1070.20">
    <property type="match status" value="1"/>
</dbReference>
<evidence type="ECO:0000313" key="7">
    <source>
        <dbReference type="EMBL" id="MBZ6078909.1"/>
    </source>
</evidence>
<dbReference type="PANTHER" id="PTHR37419:SF1">
    <property type="entry name" value="SERINE_THREONINE-PROTEIN KINASE TOXIN HIPA"/>
    <property type="match status" value="1"/>
</dbReference>
<evidence type="ECO:0000259" key="6">
    <source>
        <dbReference type="Pfam" id="PF13657"/>
    </source>
</evidence>
<evidence type="ECO:0000256" key="1">
    <source>
        <dbReference type="ARBA" id="ARBA00010164"/>
    </source>
</evidence>
<feature type="domain" description="HipA N-terminal subdomain 1" evidence="6">
    <location>
        <begin position="7"/>
        <end position="111"/>
    </location>
</feature>
<sequence>MPNVSVLEVLLHNTPIATLTLLQGDRAIFAFNQSYIDDLERSTLSLSFYTGSGSLITETRPTQTVLPPFFSNLLPEGHMRSYLAEQAGVKEQREFYLLWVLGRDLPGAVTVRPADGEAWPPNARGEEPDAKEQKRREHVLRFSLAGVQLKFSAVKADGRGRGLTIPATGVGGSWIVKLPAANYSGVPENEFSMMTLAKSIGMNVPEVQLVDLESIEGLPKGIETIEGKAFVVRRFDRSAEGAIHIEDFAQVFGVFPGDKYDKGSYRSIAEVLGIAADDEDVAEFIKRLVFNTLIGNADMHLKNWSLIYPDGRNPHLSPAYDFVSTVPYIDDERAALKYARKKRMNELTADELRSLAGKARLSEKLVMDAAAETVERFKALWPSEKKNLPLTKKVQDAIETHMQTVPLYQEW</sequence>
<dbReference type="InterPro" id="IPR012893">
    <property type="entry name" value="HipA-like_C"/>
</dbReference>
<gene>
    <name evidence="7" type="ORF">K9B37_21870</name>
</gene>
<accession>A0ABS7VUR1</accession>
<keyword evidence="8" id="KW-1185">Reference proteome</keyword>
<keyword evidence="2" id="KW-0808">Transferase</keyword>
<feature type="domain" description="HipA-like C-terminal" evidence="5">
    <location>
        <begin position="142"/>
        <end position="381"/>
    </location>
</feature>
<dbReference type="Proteomes" id="UP000704176">
    <property type="component" value="Unassembled WGS sequence"/>
</dbReference>
<dbReference type="Pfam" id="PF07804">
    <property type="entry name" value="HipA_C"/>
    <property type="match status" value="1"/>
</dbReference>
<dbReference type="EMBL" id="JAIRBM010000024">
    <property type="protein sequence ID" value="MBZ6078909.1"/>
    <property type="molecule type" value="Genomic_DNA"/>
</dbReference>
<name>A0ABS7VUR1_9HYPH</name>
<dbReference type="InterPro" id="IPR052028">
    <property type="entry name" value="HipA_Ser/Thr_kinase"/>
</dbReference>
<comment type="similarity">
    <text evidence="1">Belongs to the HipA Ser/Thr kinase family.</text>
</comment>
<dbReference type="PANTHER" id="PTHR37419">
    <property type="entry name" value="SERINE/THREONINE-PROTEIN KINASE TOXIN HIPA"/>
    <property type="match status" value="1"/>
</dbReference>
<evidence type="ECO:0000256" key="3">
    <source>
        <dbReference type="ARBA" id="ARBA00022777"/>
    </source>
</evidence>
<organism evidence="7 8">
    <name type="scientific">Microvirga puerhi</name>
    <dbReference type="NCBI Taxonomy" id="2876078"/>
    <lineage>
        <taxon>Bacteria</taxon>
        <taxon>Pseudomonadati</taxon>
        <taxon>Pseudomonadota</taxon>
        <taxon>Alphaproteobacteria</taxon>
        <taxon>Hyphomicrobiales</taxon>
        <taxon>Methylobacteriaceae</taxon>
        <taxon>Microvirga</taxon>
    </lineage>
</organism>
<dbReference type="InterPro" id="IPR017508">
    <property type="entry name" value="HipA_N1"/>
</dbReference>
<evidence type="ECO:0000259" key="5">
    <source>
        <dbReference type="Pfam" id="PF07804"/>
    </source>
</evidence>